<protein>
    <submittedName>
        <fullName evidence="1">Uncharacterized protein</fullName>
    </submittedName>
</protein>
<reference evidence="1 2" key="1">
    <citation type="submission" date="2015-07" db="EMBL/GenBank/DDBJ databases">
        <title>The genome of Eufriesea mexicana.</title>
        <authorList>
            <person name="Pan H."/>
            <person name="Kapheim K."/>
        </authorList>
    </citation>
    <scope>NUCLEOTIDE SEQUENCE [LARGE SCALE GENOMIC DNA]</scope>
    <source>
        <strain evidence="1">0111107269</strain>
        <tissue evidence="1">Whole body</tissue>
    </source>
</reference>
<name>A0A310S8Z7_9HYME</name>
<dbReference type="AlphaFoldDB" id="A0A310S8Z7"/>
<dbReference type="EMBL" id="KQ763581">
    <property type="protein sequence ID" value="OAD54980.1"/>
    <property type="molecule type" value="Genomic_DNA"/>
</dbReference>
<proteinExistence type="predicted"/>
<gene>
    <name evidence="1" type="ORF">WN48_05860</name>
</gene>
<organism evidence="1 2">
    <name type="scientific">Eufriesea mexicana</name>
    <dbReference type="NCBI Taxonomy" id="516756"/>
    <lineage>
        <taxon>Eukaryota</taxon>
        <taxon>Metazoa</taxon>
        <taxon>Ecdysozoa</taxon>
        <taxon>Arthropoda</taxon>
        <taxon>Hexapoda</taxon>
        <taxon>Insecta</taxon>
        <taxon>Pterygota</taxon>
        <taxon>Neoptera</taxon>
        <taxon>Endopterygota</taxon>
        <taxon>Hymenoptera</taxon>
        <taxon>Apocrita</taxon>
        <taxon>Aculeata</taxon>
        <taxon>Apoidea</taxon>
        <taxon>Anthophila</taxon>
        <taxon>Apidae</taxon>
        <taxon>Eufriesea</taxon>
    </lineage>
</organism>
<evidence type="ECO:0000313" key="1">
    <source>
        <dbReference type="EMBL" id="OAD54980.1"/>
    </source>
</evidence>
<keyword evidence="2" id="KW-1185">Reference proteome</keyword>
<evidence type="ECO:0000313" key="2">
    <source>
        <dbReference type="Proteomes" id="UP000250275"/>
    </source>
</evidence>
<sequence>MTLTRAVDRARASFRAGLSRTGVVGPPRVRNRPRATTNLPHRLADGTILDEDASENCFRCPTISPGEFGVESGAIFNTRWAPKSIKLVARNEIAVECCLEFSASVFAIWISELFAGGVGEGA</sequence>
<dbReference type="Proteomes" id="UP000250275">
    <property type="component" value="Unassembled WGS sequence"/>
</dbReference>
<accession>A0A310S8Z7</accession>